<evidence type="ECO:0000256" key="1">
    <source>
        <dbReference type="SAM" id="Coils"/>
    </source>
</evidence>
<dbReference type="Proteomes" id="UP001168877">
    <property type="component" value="Unassembled WGS sequence"/>
</dbReference>
<evidence type="ECO:0000256" key="2">
    <source>
        <dbReference type="SAM" id="MobiDB-lite"/>
    </source>
</evidence>
<comment type="caution">
    <text evidence="3">The sequence shown here is derived from an EMBL/GenBank/DDBJ whole genome shotgun (WGS) entry which is preliminary data.</text>
</comment>
<evidence type="ECO:0000313" key="3">
    <source>
        <dbReference type="EMBL" id="KAK0596843.1"/>
    </source>
</evidence>
<accession>A0AA39STB5</accession>
<proteinExistence type="predicted"/>
<reference evidence="3" key="2">
    <citation type="submission" date="2023-06" db="EMBL/GenBank/DDBJ databases">
        <authorList>
            <person name="Swenson N.G."/>
            <person name="Wegrzyn J.L."/>
            <person name="Mcevoy S.L."/>
        </authorList>
    </citation>
    <scope>NUCLEOTIDE SEQUENCE</scope>
    <source>
        <strain evidence="3">NS2018</strain>
        <tissue evidence="3">Leaf</tissue>
    </source>
</reference>
<dbReference type="EMBL" id="JAUESC010000004">
    <property type="protein sequence ID" value="KAK0596843.1"/>
    <property type="molecule type" value="Genomic_DNA"/>
</dbReference>
<keyword evidence="4" id="KW-1185">Reference proteome</keyword>
<gene>
    <name evidence="3" type="ORF">LWI29_019568</name>
</gene>
<reference evidence="3" key="1">
    <citation type="journal article" date="2022" name="Plant J.">
        <title>Strategies of tolerance reflected in two North American maple genomes.</title>
        <authorList>
            <person name="McEvoy S.L."/>
            <person name="Sezen U.U."/>
            <person name="Trouern-Trend A."/>
            <person name="McMahon S.M."/>
            <person name="Schaberg P.G."/>
            <person name="Yang J."/>
            <person name="Wegrzyn J.L."/>
            <person name="Swenson N.G."/>
        </authorList>
    </citation>
    <scope>NUCLEOTIDE SEQUENCE</scope>
    <source>
        <strain evidence="3">NS2018</strain>
    </source>
</reference>
<dbReference type="AlphaFoldDB" id="A0AA39STB5"/>
<organism evidence="3 4">
    <name type="scientific">Acer saccharum</name>
    <name type="common">Sugar maple</name>
    <dbReference type="NCBI Taxonomy" id="4024"/>
    <lineage>
        <taxon>Eukaryota</taxon>
        <taxon>Viridiplantae</taxon>
        <taxon>Streptophyta</taxon>
        <taxon>Embryophyta</taxon>
        <taxon>Tracheophyta</taxon>
        <taxon>Spermatophyta</taxon>
        <taxon>Magnoliopsida</taxon>
        <taxon>eudicotyledons</taxon>
        <taxon>Gunneridae</taxon>
        <taxon>Pentapetalae</taxon>
        <taxon>rosids</taxon>
        <taxon>malvids</taxon>
        <taxon>Sapindales</taxon>
        <taxon>Sapindaceae</taxon>
        <taxon>Hippocastanoideae</taxon>
        <taxon>Acereae</taxon>
        <taxon>Acer</taxon>
    </lineage>
</organism>
<name>A0AA39STB5_ACESA</name>
<feature type="region of interest" description="Disordered" evidence="2">
    <location>
        <begin position="1"/>
        <end position="22"/>
    </location>
</feature>
<protein>
    <submittedName>
        <fullName evidence="3">Uncharacterized protein</fullName>
    </submittedName>
</protein>
<evidence type="ECO:0000313" key="4">
    <source>
        <dbReference type="Proteomes" id="UP001168877"/>
    </source>
</evidence>
<keyword evidence="1" id="KW-0175">Coiled coil</keyword>
<feature type="coiled-coil region" evidence="1">
    <location>
        <begin position="139"/>
        <end position="201"/>
    </location>
</feature>
<sequence length="235" mass="26447">MNQESERTDDVRVQQDFSDSDKNRPIFDNMAVIEFPSMAKESTIEVIGSLHAVGMAQVSTQVHPINIDFSTSAAIVNLFSPCSQMFAPSNNLQSFGQMTLTEQAKTSVYFSSMLIQRCEQVTHERDDPAGRLSTITIEKDQVLTNNRKLQGELSQTKDDLRVALEDHDKASKASEAVQAKIALLETQLKKYTENLKQVRKDVQIRAVDLFKQSLTFDAFLCNDFAEGVIKCRDFL</sequence>